<feature type="non-terminal residue" evidence="1">
    <location>
        <position position="54"/>
    </location>
</feature>
<protein>
    <submittedName>
        <fullName evidence="1">Sodium leak channel non-selective protein-like</fullName>
    </submittedName>
</protein>
<reference evidence="1" key="1">
    <citation type="submission" date="2020-07" db="EMBL/GenBank/DDBJ databases">
        <title>Clarias magur genome sequencing, assembly and annotation.</title>
        <authorList>
            <person name="Kushwaha B."/>
            <person name="Kumar R."/>
            <person name="Das P."/>
            <person name="Joshi C.G."/>
            <person name="Kumar D."/>
            <person name="Nagpure N.S."/>
            <person name="Pandey M."/>
            <person name="Agarwal S."/>
            <person name="Srivastava S."/>
            <person name="Singh M."/>
            <person name="Sahoo L."/>
            <person name="Jayasankar P."/>
            <person name="Meher P.K."/>
            <person name="Koringa P.G."/>
            <person name="Iquebal M.A."/>
            <person name="Das S.P."/>
            <person name="Bit A."/>
            <person name="Patnaik S."/>
            <person name="Patel N."/>
            <person name="Shah T.M."/>
            <person name="Hinsu A."/>
            <person name="Jena J.K."/>
        </authorList>
    </citation>
    <scope>NUCLEOTIDE SEQUENCE</scope>
    <source>
        <strain evidence="1">CIFAMagur01</strain>
        <tissue evidence="1">Testis</tissue>
    </source>
</reference>
<dbReference type="Proteomes" id="UP000727407">
    <property type="component" value="Unassembled WGS sequence"/>
</dbReference>
<feature type="non-terminal residue" evidence="1">
    <location>
        <position position="1"/>
    </location>
</feature>
<proteinExistence type="predicted"/>
<name>A0A8J4XCW5_CLAMG</name>
<keyword evidence="2" id="KW-1185">Reference proteome</keyword>
<accession>A0A8J4XCW5</accession>
<dbReference type="EMBL" id="QNUK01000079">
    <property type="protein sequence ID" value="KAF5903123.1"/>
    <property type="molecule type" value="Genomic_DNA"/>
</dbReference>
<evidence type="ECO:0000313" key="1">
    <source>
        <dbReference type="EMBL" id="KAF5903123.1"/>
    </source>
</evidence>
<evidence type="ECO:0000313" key="2">
    <source>
        <dbReference type="Proteomes" id="UP000727407"/>
    </source>
</evidence>
<dbReference type="AlphaFoldDB" id="A0A8J4XCW5"/>
<organism evidence="1 2">
    <name type="scientific">Clarias magur</name>
    <name type="common">Asian catfish</name>
    <name type="synonym">Macropteronotus magur</name>
    <dbReference type="NCBI Taxonomy" id="1594786"/>
    <lineage>
        <taxon>Eukaryota</taxon>
        <taxon>Metazoa</taxon>
        <taxon>Chordata</taxon>
        <taxon>Craniata</taxon>
        <taxon>Vertebrata</taxon>
        <taxon>Euteleostomi</taxon>
        <taxon>Actinopterygii</taxon>
        <taxon>Neopterygii</taxon>
        <taxon>Teleostei</taxon>
        <taxon>Ostariophysi</taxon>
        <taxon>Siluriformes</taxon>
        <taxon>Clariidae</taxon>
        <taxon>Clarias</taxon>
    </lineage>
</organism>
<sequence>LNSRSLQHIFIDNLSHWFLPLSILGMNAPMRSLTGMPDRMLCAVLEQFQLYFSR</sequence>
<gene>
    <name evidence="1" type="ORF">DAT39_007196</name>
</gene>
<comment type="caution">
    <text evidence="1">The sequence shown here is derived from an EMBL/GenBank/DDBJ whole genome shotgun (WGS) entry which is preliminary data.</text>
</comment>